<evidence type="ECO:0000313" key="3">
    <source>
        <dbReference type="Proteomes" id="UP000499080"/>
    </source>
</evidence>
<name>A0A4Y2BWD3_ARAVE</name>
<dbReference type="PANTHER" id="PTHR24559">
    <property type="entry name" value="TRANSPOSON TY3-I GAG-POL POLYPROTEIN"/>
    <property type="match status" value="1"/>
</dbReference>
<dbReference type="CDD" id="cd01647">
    <property type="entry name" value="RT_LTR"/>
    <property type="match status" value="1"/>
</dbReference>
<accession>A0A4Y2BWD3</accession>
<dbReference type="SUPFAM" id="SSF56672">
    <property type="entry name" value="DNA/RNA polymerases"/>
    <property type="match status" value="1"/>
</dbReference>
<dbReference type="Gene3D" id="3.30.70.270">
    <property type="match status" value="1"/>
</dbReference>
<dbReference type="EMBL" id="BGPR01000121">
    <property type="protein sequence ID" value="GBL96500.1"/>
    <property type="molecule type" value="Genomic_DNA"/>
</dbReference>
<dbReference type="AlphaFoldDB" id="A0A4Y2BWD3"/>
<dbReference type="OrthoDB" id="6428165at2759"/>
<keyword evidence="3" id="KW-1185">Reference proteome</keyword>
<sequence>MCRPNCETFVMHYIETLGFPVFAKLLQLVPDRLKIAKLEYQHMLDLSHMLPSNSNYASPLHMVPKNRSDDWRPVGDYRALNAQAEKDKYPIPNVLDFTSKLHGTKIFSHIDLVKAFHQVPIAPEDVHKTAICTSSNSSRDL</sequence>
<dbReference type="Proteomes" id="UP000499080">
    <property type="component" value="Unassembled WGS sequence"/>
</dbReference>
<dbReference type="Gene3D" id="3.10.10.10">
    <property type="entry name" value="HIV Type 1 Reverse Transcriptase, subunit A, domain 1"/>
    <property type="match status" value="1"/>
</dbReference>
<evidence type="ECO:0000259" key="1">
    <source>
        <dbReference type="Pfam" id="PF00078"/>
    </source>
</evidence>
<dbReference type="PANTHER" id="PTHR24559:SF450">
    <property type="entry name" value="RNA-DIRECTED DNA POLYMERASE HOMOLOG"/>
    <property type="match status" value="1"/>
</dbReference>
<dbReference type="GO" id="GO:0071897">
    <property type="term" value="P:DNA biosynthetic process"/>
    <property type="evidence" value="ECO:0007669"/>
    <property type="project" value="UniProtKB-ARBA"/>
</dbReference>
<dbReference type="InterPro" id="IPR000477">
    <property type="entry name" value="RT_dom"/>
</dbReference>
<dbReference type="InterPro" id="IPR043128">
    <property type="entry name" value="Rev_trsase/Diguanyl_cyclase"/>
</dbReference>
<dbReference type="InterPro" id="IPR053134">
    <property type="entry name" value="RNA-dir_DNA_polymerase"/>
</dbReference>
<protein>
    <recommendedName>
        <fullName evidence="1">Reverse transcriptase domain-containing protein</fullName>
    </recommendedName>
</protein>
<gene>
    <name evidence="2" type="ORF">AVEN_229943_1</name>
</gene>
<organism evidence="2 3">
    <name type="scientific">Araneus ventricosus</name>
    <name type="common">Orbweaver spider</name>
    <name type="synonym">Epeira ventricosa</name>
    <dbReference type="NCBI Taxonomy" id="182803"/>
    <lineage>
        <taxon>Eukaryota</taxon>
        <taxon>Metazoa</taxon>
        <taxon>Ecdysozoa</taxon>
        <taxon>Arthropoda</taxon>
        <taxon>Chelicerata</taxon>
        <taxon>Arachnida</taxon>
        <taxon>Araneae</taxon>
        <taxon>Araneomorphae</taxon>
        <taxon>Entelegynae</taxon>
        <taxon>Araneoidea</taxon>
        <taxon>Araneidae</taxon>
        <taxon>Araneus</taxon>
    </lineage>
</organism>
<comment type="caution">
    <text evidence="2">The sequence shown here is derived from an EMBL/GenBank/DDBJ whole genome shotgun (WGS) entry which is preliminary data.</text>
</comment>
<evidence type="ECO:0000313" key="2">
    <source>
        <dbReference type="EMBL" id="GBL96500.1"/>
    </source>
</evidence>
<reference evidence="2 3" key="1">
    <citation type="journal article" date="2019" name="Sci. Rep.">
        <title>Orb-weaving spider Araneus ventricosus genome elucidates the spidroin gene catalogue.</title>
        <authorList>
            <person name="Kono N."/>
            <person name="Nakamura H."/>
            <person name="Ohtoshi R."/>
            <person name="Moran D.A.P."/>
            <person name="Shinohara A."/>
            <person name="Yoshida Y."/>
            <person name="Fujiwara M."/>
            <person name="Mori M."/>
            <person name="Tomita M."/>
            <person name="Arakawa K."/>
        </authorList>
    </citation>
    <scope>NUCLEOTIDE SEQUENCE [LARGE SCALE GENOMIC DNA]</scope>
</reference>
<proteinExistence type="predicted"/>
<dbReference type="Pfam" id="PF00078">
    <property type="entry name" value="RVT_1"/>
    <property type="match status" value="1"/>
</dbReference>
<feature type="domain" description="Reverse transcriptase" evidence="1">
    <location>
        <begin position="63"/>
        <end position="134"/>
    </location>
</feature>
<dbReference type="InterPro" id="IPR043502">
    <property type="entry name" value="DNA/RNA_pol_sf"/>
</dbReference>